<evidence type="ECO:0000313" key="10">
    <source>
        <dbReference type="Proteomes" id="UP000032430"/>
    </source>
</evidence>
<comment type="subcellular location">
    <subcellularLocation>
        <location evidence="1">Cell inner membrane</location>
        <topology evidence="1">Multi-pass membrane protein</topology>
    </subcellularLocation>
</comment>
<feature type="transmembrane region" description="Helical" evidence="8">
    <location>
        <begin position="432"/>
        <end position="452"/>
    </location>
</feature>
<dbReference type="GO" id="GO:0005886">
    <property type="term" value="C:plasma membrane"/>
    <property type="evidence" value="ECO:0007669"/>
    <property type="project" value="UniProtKB-SubCell"/>
</dbReference>
<keyword evidence="4" id="KW-0997">Cell inner membrane</keyword>
<gene>
    <name evidence="9" type="primary">mdtC</name>
    <name evidence="9" type="ORF">LFA_0757</name>
</gene>
<feature type="transmembrane region" description="Helical" evidence="8">
    <location>
        <begin position="881"/>
        <end position="900"/>
    </location>
</feature>
<dbReference type="SUPFAM" id="SSF82714">
    <property type="entry name" value="Multidrug efflux transporter AcrB TolC docking domain, DN and DC subdomains"/>
    <property type="match status" value="2"/>
</dbReference>
<dbReference type="SUPFAM" id="SSF82693">
    <property type="entry name" value="Multidrug efflux transporter AcrB pore domain, PN1, PN2, PC1 and PC2 subdomains"/>
    <property type="match status" value="4"/>
</dbReference>
<name>A0A098G2J3_9GAMM</name>
<feature type="transmembrane region" description="Helical" evidence="8">
    <location>
        <begin position="464"/>
        <end position="482"/>
    </location>
</feature>
<proteinExistence type="predicted"/>
<dbReference type="HOGENOM" id="CLU_002755_1_2_6"/>
<keyword evidence="2" id="KW-0813">Transport</keyword>
<dbReference type="KEGG" id="lfa:LFA_0757"/>
<feature type="transmembrane region" description="Helical" evidence="8">
    <location>
        <begin position="906"/>
        <end position="932"/>
    </location>
</feature>
<dbReference type="STRING" id="1212491.LFA_0757"/>
<evidence type="ECO:0000256" key="8">
    <source>
        <dbReference type="SAM" id="Phobius"/>
    </source>
</evidence>
<reference evidence="10" key="1">
    <citation type="submission" date="2014-09" db="EMBL/GenBank/DDBJ databases">
        <authorList>
            <person name="Gomez-Valero L."/>
        </authorList>
    </citation>
    <scope>NUCLEOTIDE SEQUENCE [LARGE SCALE GENOMIC DNA]</scope>
    <source>
        <strain evidence="10">ATCC700992</strain>
    </source>
</reference>
<keyword evidence="6 8" id="KW-1133">Transmembrane helix</keyword>
<evidence type="ECO:0000256" key="5">
    <source>
        <dbReference type="ARBA" id="ARBA00022692"/>
    </source>
</evidence>
<feature type="transmembrane region" description="Helical" evidence="8">
    <location>
        <begin position="857"/>
        <end position="874"/>
    </location>
</feature>
<dbReference type="InterPro" id="IPR001036">
    <property type="entry name" value="Acrflvin-R"/>
</dbReference>
<keyword evidence="7 8" id="KW-0472">Membrane</keyword>
<feature type="transmembrane region" description="Helical" evidence="8">
    <location>
        <begin position="952"/>
        <end position="973"/>
    </location>
</feature>
<dbReference type="Gene3D" id="3.30.2090.10">
    <property type="entry name" value="Multidrug efflux transporter AcrB TolC docking domain, DN and DC subdomains"/>
    <property type="match status" value="2"/>
</dbReference>
<dbReference type="AlphaFoldDB" id="A0A098G2J3"/>
<dbReference type="SUPFAM" id="SSF82866">
    <property type="entry name" value="Multidrug efflux transporter AcrB transmembrane domain"/>
    <property type="match status" value="2"/>
</dbReference>
<evidence type="ECO:0000256" key="4">
    <source>
        <dbReference type="ARBA" id="ARBA00022519"/>
    </source>
</evidence>
<dbReference type="InterPro" id="IPR027463">
    <property type="entry name" value="AcrB_DN_DC_subdom"/>
</dbReference>
<feature type="transmembrane region" description="Helical" evidence="8">
    <location>
        <begin position="361"/>
        <end position="382"/>
    </location>
</feature>
<dbReference type="FunFam" id="3.30.70.1430:FF:000001">
    <property type="entry name" value="Efflux pump membrane transporter"/>
    <property type="match status" value="1"/>
</dbReference>
<keyword evidence="10" id="KW-1185">Reference proteome</keyword>
<dbReference type="GO" id="GO:0042910">
    <property type="term" value="F:xenobiotic transmembrane transporter activity"/>
    <property type="evidence" value="ECO:0007669"/>
    <property type="project" value="TreeGrafter"/>
</dbReference>
<feature type="transmembrane region" description="Helical" evidence="8">
    <location>
        <begin position="519"/>
        <end position="543"/>
    </location>
</feature>
<sequence>MNLSLLFIQRPIATTLLAIGLALAGILAFNLLPVAPLPQIDFPTITVQAQLPGASPIVMATSVATPLERQIGRIAGISQITSSSMLGQMTIVVQFDLSRDIDGAARDVQAAINASLSQLPSNLVNNPTYRKVNPADAPIMILALTSDKYTTGEMYDVASTILQQKILRIEGIGQVNVGGSSLPAVRVELNPTALNQYNIGLEQVATIIAQANTNQAKGQITSPDGTTSTIYTNDQMFKAAEYAPLIIKYQDNSPVRISDVGEVVDSVADLRNAGFANGKPSVLLVLYKQPGANVIKTVDHVKQILPQLKASIPSAIEVTTLLDRTSTIRTSLHDVELTLLISMLLVIFVTYLFLGSFRTMIISGVAVPLSLLGSFCVMQLMGYSLDNLSLMALTISTGFVVDDAVVVLENVSRHLAMGKKPVQAALDGAKEIGFTVVSMSISLIAVFIPILLMQGIVGRLFHEFVVVLSVAILVSLIVSLSLTPMMCSRVLREEGDEKTHMFMRFVESMRQRYAHSLQWALLHPSAMLLLTLGTVVLTGYLFVVTPKGFFPQQDTERLVGSLQADQNISFQNLKKKMVQIVELIKEDPATLNVAAFMGSGGPGGNTSNTGSIFIMLKPLRERGVSTSVVLNRLRSKLTAVQGAVLYMQVPQDLTIGGRQNSAQFQYTLSDSNLQELNYWAPRVMEELSKIRGIADLNSDQLSHGLQVYVNVDHDTASRFGITPEQIDNVLYSAFGQSQVSTLYMPMNQYHVVMEVAPKYWQYPETLNDIYVKSSSGNEVPLSAFSSFAPSSTLLSVNHQSQAPAATLSFNLMPGVALGDIVQKVSAMVNDMKLPPTITGSFQGTAQAFQQSLANEPYLIAAALLAVYIVLGMLYESLIHPITILSTLPSAGLGALLALLICRTDLSIIALIGIILLIGIVKKNAIMMIDFALHVERNENKSSRDAIYEAALLRFRPILMTTMAALLGALPLVIGFGLGSELRRPLGIAIVGGLVVSQLLTLYTTPVIYLSMENASLRFHQFLEKIKSRRGAYEH</sequence>
<organism evidence="9 10">
    <name type="scientific">Legionella fallonii LLAP-10</name>
    <dbReference type="NCBI Taxonomy" id="1212491"/>
    <lineage>
        <taxon>Bacteria</taxon>
        <taxon>Pseudomonadati</taxon>
        <taxon>Pseudomonadota</taxon>
        <taxon>Gammaproteobacteria</taxon>
        <taxon>Legionellales</taxon>
        <taxon>Legionellaceae</taxon>
        <taxon>Legionella</taxon>
    </lineage>
</organism>
<evidence type="ECO:0000256" key="2">
    <source>
        <dbReference type="ARBA" id="ARBA00022448"/>
    </source>
</evidence>
<dbReference type="Gene3D" id="3.30.70.1430">
    <property type="entry name" value="Multidrug efflux transporter AcrB pore domain"/>
    <property type="match status" value="2"/>
</dbReference>
<dbReference type="RefSeq" id="WP_045094920.1">
    <property type="nucleotide sequence ID" value="NZ_LN614827.1"/>
</dbReference>
<dbReference type="Gene3D" id="3.30.70.1440">
    <property type="entry name" value="Multidrug efflux transporter AcrB pore domain"/>
    <property type="match status" value="1"/>
</dbReference>
<dbReference type="EMBL" id="LN614827">
    <property type="protein sequence ID" value="CEG56206.1"/>
    <property type="molecule type" value="Genomic_DNA"/>
</dbReference>
<dbReference type="Gene3D" id="1.20.1640.10">
    <property type="entry name" value="Multidrug efflux transporter AcrB transmembrane domain"/>
    <property type="match status" value="2"/>
</dbReference>
<evidence type="ECO:0000256" key="7">
    <source>
        <dbReference type="ARBA" id="ARBA00023136"/>
    </source>
</evidence>
<evidence type="ECO:0000256" key="6">
    <source>
        <dbReference type="ARBA" id="ARBA00022989"/>
    </source>
</evidence>
<evidence type="ECO:0000313" key="9">
    <source>
        <dbReference type="EMBL" id="CEG56206.1"/>
    </source>
</evidence>
<dbReference type="PANTHER" id="PTHR32063:SF34">
    <property type="entry name" value="MULTIDRUG RESISTANCE PROTEIN MDTC"/>
    <property type="match status" value="1"/>
</dbReference>
<dbReference type="OrthoDB" id="9759330at2"/>
<keyword evidence="3" id="KW-1003">Cell membrane</keyword>
<dbReference type="Pfam" id="PF00873">
    <property type="entry name" value="ACR_tran"/>
    <property type="match status" value="1"/>
</dbReference>
<protein>
    <submittedName>
        <fullName evidence="9">Multidrug efflux system, subunit C</fullName>
    </submittedName>
</protein>
<dbReference type="PRINTS" id="PR00702">
    <property type="entry name" value="ACRIFLAVINRP"/>
</dbReference>
<dbReference type="Gene3D" id="3.30.70.1320">
    <property type="entry name" value="Multidrug efflux transporter AcrB pore domain like"/>
    <property type="match status" value="1"/>
</dbReference>
<dbReference type="FunFam" id="1.20.1640.10:FF:000001">
    <property type="entry name" value="Efflux pump membrane transporter"/>
    <property type="match status" value="1"/>
</dbReference>
<evidence type="ECO:0000256" key="3">
    <source>
        <dbReference type="ARBA" id="ARBA00022475"/>
    </source>
</evidence>
<keyword evidence="5 8" id="KW-0812">Transmembrane</keyword>
<dbReference type="PANTHER" id="PTHR32063">
    <property type="match status" value="1"/>
</dbReference>
<accession>A0A098G2J3</accession>
<dbReference type="Proteomes" id="UP000032430">
    <property type="component" value="Chromosome I"/>
</dbReference>
<feature type="transmembrane region" description="Helical" evidence="8">
    <location>
        <begin position="985"/>
        <end position="1009"/>
    </location>
</feature>
<feature type="transmembrane region" description="Helical" evidence="8">
    <location>
        <begin position="337"/>
        <end position="354"/>
    </location>
</feature>
<evidence type="ECO:0000256" key="1">
    <source>
        <dbReference type="ARBA" id="ARBA00004429"/>
    </source>
</evidence>